<sequence>MCYLMWSVANFAVLKCLKSPSRVDCYRKSGACSSK</sequence>
<dbReference type="AlphaFoldDB" id="A0A0E9Q6K0"/>
<dbReference type="EMBL" id="GBXM01096617">
    <property type="protein sequence ID" value="JAH11960.1"/>
    <property type="molecule type" value="Transcribed_RNA"/>
</dbReference>
<accession>A0A0E9Q6K0</accession>
<organism evidence="1">
    <name type="scientific">Anguilla anguilla</name>
    <name type="common">European freshwater eel</name>
    <name type="synonym">Muraena anguilla</name>
    <dbReference type="NCBI Taxonomy" id="7936"/>
    <lineage>
        <taxon>Eukaryota</taxon>
        <taxon>Metazoa</taxon>
        <taxon>Chordata</taxon>
        <taxon>Craniata</taxon>
        <taxon>Vertebrata</taxon>
        <taxon>Euteleostomi</taxon>
        <taxon>Actinopterygii</taxon>
        <taxon>Neopterygii</taxon>
        <taxon>Teleostei</taxon>
        <taxon>Anguilliformes</taxon>
        <taxon>Anguillidae</taxon>
        <taxon>Anguilla</taxon>
    </lineage>
</organism>
<reference evidence="1" key="1">
    <citation type="submission" date="2014-11" db="EMBL/GenBank/DDBJ databases">
        <authorList>
            <person name="Amaro Gonzalez C."/>
        </authorList>
    </citation>
    <scope>NUCLEOTIDE SEQUENCE</scope>
</reference>
<reference evidence="1" key="2">
    <citation type="journal article" date="2015" name="Fish Shellfish Immunol.">
        <title>Early steps in the European eel (Anguilla anguilla)-Vibrio vulnificus interaction in the gills: Role of the RtxA13 toxin.</title>
        <authorList>
            <person name="Callol A."/>
            <person name="Pajuelo D."/>
            <person name="Ebbesson L."/>
            <person name="Teles M."/>
            <person name="MacKenzie S."/>
            <person name="Amaro C."/>
        </authorList>
    </citation>
    <scope>NUCLEOTIDE SEQUENCE</scope>
</reference>
<protein>
    <submittedName>
        <fullName evidence="1">Uncharacterized protein</fullName>
    </submittedName>
</protein>
<name>A0A0E9Q6K0_ANGAN</name>
<evidence type="ECO:0000313" key="1">
    <source>
        <dbReference type="EMBL" id="JAH11960.1"/>
    </source>
</evidence>
<proteinExistence type="predicted"/>